<dbReference type="Proteomes" id="UP000633136">
    <property type="component" value="Unassembled WGS sequence"/>
</dbReference>
<dbReference type="GO" id="GO:0005737">
    <property type="term" value="C:cytoplasm"/>
    <property type="evidence" value="ECO:0007669"/>
    <property type="project" value="TreeGrafter"/>
</dbReference>
<reference evidence="7" key="2">
    <citation type="submission" date="2020-09" db="EMBL/GenBank/DDBJ databases">
        <authorList>
            <person name="Sun Q."/>
            <person name="Zhou Y."/>
        </authorList>
    </citation>
    <scope>NUCLEOTIDE SEQUENCE</scope>
    <source>
        <strain evidence="7">CGMCC 1.15388</strain>
    </source>
</reference>
<dbReference type="PANTHER" id="PTHR43557">
    <property type="entry name" value="APOPTOSIS-INDUCING FACTOR 1"/>
    <property type="match status" value="1"/>
</dbReference>
<dbReference type="InterPro" id="IPR023753">
    <property type="entry name" value="FAD/NAD-binding_dom"/>
</dbReference>
<sequence>MDVTWIGGSSAVELSASPLGVHTADGTFHMADTIIIVTGAQASRLPFSGTRNPDVYVIRNVDDAMALRGCVAEGKKVAVVGGGFLALEAASTWMDRGAEVTVVAGEANPGTARLGQPVGCAIRALHEQRGVRFAEPSRAQEVETDEDSQVLRLADGTRIEADIVICAIGATPSTAWLRGSALTLEPTTAAILCDDTGFTGVPGVWAAGDCAQWASQASGIRPIGHWQEAVEQAGIVAAALTGVPPAPFQEPYFWSEQYDVRIQAAGRLAQADQVQILEGTIEGGDLLVSYLKDGEEVGILGMNRLREIKRWRKLRQIKHRAALAA</sequence>
<keyword evidence="2" id="KW-0285">Flavoprotein</keyword>
<dbReference type="PRINTS" id="PR00368">
    <property type="entry name" value="FADPNR"/>
</dbReference>
<name>A0A917EQR3_9MICC</name>
<evidence type="ECO:0000256" key="1">
    <source>
        <dbReference type="ARBA" id="ARBA00001974"/>
    </source>
</evidence>
<evidence type="ECO:0000256" key="3">
    <source>
        <dbReference type="ARBA" id="ARBA00022827"/>
    </source>
</evidence>
<dbReference type="InterPro" id="IPR016156">
    <property type="entry name" value="FAD/NAD-linked_Rdtase_dimer_sf"/>
</dbReference>
<dbReference type="InterPro" id="IPR028202">
    <property type="entry name" value="Reductase_C"/>
</dbReference>
<dbReference type="AlphaFoldDB" id="A0A917EQR3"/>
<keyword evidence="8" id="KW-1185">Reference proteome</keyword>
<dbReference type="Gene3D" id="3.30.390.30">
    <property type="match status" value="1"/>
</dbReference>
<comment type="caution">
    <text evidence="7">The sequence shown here is derived from an EMBL/GenBank/DDBJ whole genome shotgun (WGS) entry which is preliminary data.</text>
</comment>
<feature type="domain" description="FAD/NAD(P)-binding" evidence="5">
    <location>
        <begin position="28"/>
        <end position="233"/>
    </location>
</feature>
<dbReference type="Pfam" id="PF07992">
    <property type="entry name" value="Pyr_redox_2"/>
    <property type="match status" value="1"/>
</dbReference>
<evidence type="ECO:0000259" key="5">
    <source>
        <dbReference type="Pfam" id="PF07992"/>
    </source>
</evidence>
<accession>A0A917EQR3</accession>
<evidence type="ECO:0000256" key="2">
    <source>
        <dbReference type="ARBA" id="ARBA00022630"/>
    </source>
</evidence>
<dbReference type="SUPFAM" id="SSF55424">
    <property type="entry name" value="FAD/NAD-linked reductases, dimerisation (C-terminal) domain"/>
    <property type="match status" value="1"/>
</dbReference>
<dbReference type="Pfam" id="PF14759">
    <property type="entry name" value="Reductase_C"/>
    <property type="match status" value="1"/>
</dbReference>
<dbReference type="PRINTS" id="PR00411">
    <property type="entry name" value="PNDRDTASEI"/>
</dbReference>
<feature type="domain" description="Reductase C-terminal" evidence="6">
    <location>
        <begin position="252"/>
        <end position="319"/>
    </location>
</feature>
<evidence type="ECO:0000313" key="7">
    <source>
        <dbReference type="EMBL" id="GGE67197.1"/>
    </source>
</evidence>
<evidence type="ECO:0000259" key="6">
    <source>
        <dbReference type="Pfam" id="PF14759"/>
    </source>
</evidence>
<dbReference type="InterPro" id="IPR036188">
    <property type="entry name" value="FAD/NAD-bd_sf"/>
</dbReference>
<protein>
    <submittedName>
        <fullName evidence="7">Uncharacterized protein</fullName>
    </submittedName>
</protein>
<dbReference type="Gene3D" id="3.50.50.60">
    <property type="entry name" value="FAD/NAD(P)-binding domain"/>
    <property type="match status" value="2"/>
</dbReference>
<keyword evidence="4" id="KW-0560">Oxidoreductase</keyword>
<dbReference type="InterPro" id="IPR050446">
    <property type="entry name" value="FAD-oxidoreductase/Apoptosis"/>
</dbReference>
<comment type="cofactor">
    <cofactor evidence="1">
        <name>FAD</name>
        <dbReference type="ChEBI" id="CHEBI:57692"/>
    </cofactor>
</comment>
<dbReference type="SUPFAM" id="SSF51905">
    <property type="entry name" value="FAD/NAD(P)-binding domain"/>
    <property type="match status" value="1"/>
</dbReference>
<dbReference type="PANTHER" id="PTHR43557:SF2">
    <property type="entry name" value="RIESKE DOMAIN-CONTAINING PROTEIN-RELATED"/>
    <property type="match status" value="1"/>
</dbReference>
<gene>
    <name evidence="7" type="ORF">GCM10011401_13170</name>
</gene>
<evidence type="ECO:0000256" key="4">
    <source>
        <dbReference type="ARBA" id="ARBA00023002"/>
    </source>
</evidence>
<proteinExistence type="predicted"/>
<reference evidence="7" key="1">
    <citation type="journal article" date="2014" name="Int. J. Syst. Evol. Microbiol.">
        <title>Complete genome sequence of Corynebacterium casei LMG S-19264T (=DSM 44701T), isolated from a smear-ripened cheese.</title>
        <authorList>
            <consortium name="US DOE Joint Genome Institute (JGI-PGF)"/>
            <person name="Walter F."/>
            <person name="Albersmeier A."/>
            <person name="Kalinowski J."/>
            <person name="Ruckert C."/>
        </authorList>
    </citation>
    <scope>NUCLEOTIDE SEQUENCE</scope>
    <source>
        <strain evidence="7">CGMCC 1.15388</strain>
    </source>
</reference>
<dbReference type="EMBL" id="BMIS01000004">
    <property type="protein sequence ID" value="GGE67197.1"/>
    <property type="molecule type" value="Genomic_DNA"/>
</dbReference>
<dbReference type="GO" id="GO:0016651">
    <property type="term" value="F:oxidoreductase activity, acting on NAD(P)H"/>
    <property type="evidence" value="ECO:0007669"/>
    <property type="project" value="TreeGrafter"/>
</dbReference>
<evidence type="ECO:0000313" key="8">
    <source>
        <dbReference type="Proteomes" id="UP000633136"/>
    </source>
</evidence>
<keyword evidence="3" id="KW-0274">FAD</keyword>
<organism evidence="7 8">
    <name type="scientific">Nesterenkonia cremea</name>
    <dbReference type="NCBI Taxonomy" id="1882340"/>
    <lineage>
        <taxon>Bacteria</taxon>
        <taxon>Bacillati</taxon>
        <taxon>Actinomycetota</taxon>
        <taxon>Actinomycetes</taxon>
        <taxon>Micrococcales</taxon>
        <taxon>Micrococcaceae</taxon>
        <taxon>Nesterenkonia</taxon>
    </lineage>
</organism>